<dbReference type="AlphaFoldDB" id="A0A254TC22"/>
<dbReference type="Pfam" id="PF20229">
    <property type="entry name" value="ChrB_N"/>
    <property type="match status" value="1"/>
</dbReference>
<evidence type="ECO:0000259" key="1">
    <source>
        <dbReference type="Pfam" id="PF09828"/>
    </source>
</evidence>
<accession>A0A254TC22</accession>
<dbReference type="InterPro" id="IPR046858">
    <property type="entry name" value="ChrB_N"/>
</dbReference>
<dbReference type="Proteomes" id="UP000197535">
    <property type="component" value="Unassembled WGS sequence"/>
</dbReference>
<gene>
    <name evidence="3" type="ORF">AYR66_12410</name>
</gene>
<dbReference type="Pfam" id="PF09828">
    <property type="entry name" value="ChrB_C"/>
    <property type="match status" value="1"/>
</dbReference>
<proteinExistence type="predicted"/>
<keyword evidence="4" id="KW-1185">Reference proteome</keyword>
<organism evidence="3 4">
    <name type="scientific">Noviherbaspirillum denitrificans</name>
    <dbReference type="NCBI Taxonomy" id="1968433"/>
    <lineage>
        <taxon>Bacteria</taxon>
        <taxon>Pseudomonadati</taxon>
        <taxon>Pseudomonadota</taxon>
        <taxon>Betaproteobacteria</taxon>
        <taxon>Burkholderiales</taxon>
        <taxon>Oxalobacteraceae</taxon>
        <taxon>Noviherbaspirillum</taxon>
    </lineage>
</organism>
<evidence type="ECO:0000259" key="2">
    <source>
        <dbReference type="Pfam" id="PF20229"/>
    </source>
</evidence>
<dbReference type="OrthoDB" id="6605953at2"/>
<dbReference type="RefSeq" id="WP_088707068.1">
    <property type="nucleotide sequence ID" value="NZ_LSTO01000001.1"/>
</dbReference>
<feature type="domain" description="ChrB N-terminal" evidence="2">
    <location>
        <begin position="23"/>
        <end position="108"/>
    </location>
</feature>
<dbReference type="InterPro" id="IPR018634">
    <property type="entry name" value="ChrB_C"/>
</dbReference>
<comment type="caution">
    <text evidence="3">The sequence shown here is derived from an EMBL/GenBank/DDBJ whole genome shotgun (WGS) entry which is preliminary data.</text>
</comment>
<evidence type="ECO:0008006" key="5">
    <source>
        <dbReference type="Google" id="ProtNLM"/>
    </source>
</evidence>
<feature type="domain" description="ChrB C-terminal" evidence="1">
    <location>
        <begin position="185"/>
        <end position="315"/>
    </location>
</feature>
<dbReference type="EMBL" id="LSTO01000001">
    <property type="protein sequence ID" value="OWW20180.1"/>
    <property type="molecule type" value="Genomic_DNA"/>
</dbReference>
<sequence>MTENPQTWCLLVVSLPTSGATARMRLWRAVKALGCASLRDGAYLLPCTNSLPAELANLAAQTNGEAGQAWVVDVTARSAADQAAFQALFSRAEEHAALAETLTKARKELASQSPSDIAKALKRLRKEREIIRRIDFFPDDASLAADAAWADFEDAANSVLSLGEPVPEARAISPLKKEDYQARIWATRRNLWVDRVASAWLIQRFIDRQARFVWLDTPASCPEHALGFDFDGAAFTHVGDKVTFEVLLATFNLDGDSSLAKLAALVHALDVGGTVPAEAAGFEAILAGARARHNGDDDALLADISAVLDSLYTHFNKERTS</sequence>
<reference evidence="3 4" key="1">
    <citation type="submission" date="2016-02" db="EMBL/GenBank/DDBJ databases">
        <authorList>
            <person name="Wen L."/>
            <person name="He K."/>
            <person name="Yang H."/>
        </authorList>
    </citation>
    <scope>NUCLEOTIDE SEQUENCE [LARGE SCALE GENOMIC DNA]</scope>
    <source>
        <strain evidence="3 4">TSA40</strain>
    </source>
</reference>
<protein>
    <recommendedName>
        <fullName evidence="5">Chromate resistance protein</fullName>
    </recommendedName>
</protein>
<evidence type="ECO:0000313" key="3">
    <source>
        <dbReference type="EMBL" id="OWW20180.1"/>
    </source>
</evidence>
<name>A0A254TC22_9BURK</name>
<evidence type="ECO:0000313" key="4">
    <source>
        <dbReference type="Proteomes" id="UP000197535"/>
    </source>
</evidence>